<dbReference type="InterPro" id="IPR036986">
    <property type="entry name" value="S4_RNA-bd_sf"/>
</dbReference>
<dbReference type="InterPro" id="IPR042092">
    <property type="entry name" value="PsdUridine_s_RsuA/RluB/E/F_cat"/>
</dbReference>
<dbReference type="EMBL" id="PEZY01000012">
    <property type="protein sequence ID" value="PIS05953.1"/>
    <property type="molecule type" value="Genomic_DNA"/>
</dbReference>
<dbReference type="InterPro" id="IPR000748">
    <property type="entry name" value="PsdUridine_synth_RsuA/RluB/E/F"/>
</dbReference>
<dbReference type="SUPFAM" id="SSF55120">
    <property type="entry name" value="Pseudouridine synthase"/>
    <property type="match status" value="1"/>
</dbReference>
<dbReference type="InterPro" id="IPR002942">
    <property type="entry name" value="S4_RNA-bd"/>
</dbReference>
<dbReference type="Gene3D" id="3.30.70.580">
    <property type="entry name" value="Pseudouridine synthase I, catalytic domain, N-terminal subdomain"/>
    <property type="match status" value="1"/>
</dbReference>
<dbReference type="NCBIfam" id="TIGR00093">
    <property type="entry name" value="pseudouridine synthase"/>
    <property type="match status" value="1"/>
</dbReference>
<evidence type="ECO:0000259" key="5">
    <source>
        <dbReference type="SMART" id="SM00363"/>
    </source>
</evidence>
<dbReference type="CDD" id="cd00165">
    <property type="entry name" value="S4"/>
    <property type="match status" value="1"/>
</dbReference>
<dbReference type="GO" id="GO:0120159">
    <property type="term" value="F:rRNA pseudouridine synthase activity"/>
    <property type="evidence" value="ECO:0007669"/>
    <property type="project" value="UniProtKB-ARBA"/>
</dbReference>
<dbReference type="EC" id="5.4.99.-" evidence="4"/>
<reference evidence="7" key="1">
    <citation type="submission" date="2017-09" db="EMBL/GenBank/DDBJ databases">
        <title>Depth-based differentiation of microbial function through sediment-hosted aquifers and enrichment of novel symbionts in the deep terrestrial subsurface.</title>
        <authorList>
            <person name="Probst A.J."/>
            <person name="Ladd B."/>
            <person name="Jarett J.K."/>
            <person name="Geller-Mcgrath D.E."/>
            <person name="Sieber C.M.K."/>
            <person name="Emerson J.B."/>
            <person name="Anantharaman K."/>
            <person name="Thomas B.C."/>
            <person name="Malmstrom R."/>
            <person name="Stieglmeier M."/>
            <person name="Klingl A."/>
            <person name="Woyke T."/>
            <person name="Ryan C.M."/>
            <person name="Banfield J.F."/>
        </authorList>
    </citation>
    <scope>NUCLEOTIDE SEQUENCE [LARGE SCALE GENOMIC DNA]</scope>
</reference>
<evidence type="ECO:0000256" key="2">
    <source>
        <dbReference type="ARBA" id="ARBA00023235"/>
    </source>
</evidence>
<dbReference type="FunFam" id="3.10.290.10:FF:000003">
    <property type="entry name" value="Pseudouridine synthase"/>
    <property type="match status" value="1"/>
</dbReference>
<accession>A0A2H0W3K4</accession>
<dbReference type="PANTHER" id="PTHR47683">
    <property type="entry name" value="PSEUDOURIDINE SYNTHASE FAMILY PROTEIN-RELATED"/>
    <property type="match status" value="1"/>
</dbReference>
<dbReference type="SUPFAM" id="SSF55174">
    <property type="entry name" value="Alpha-L RNA-binding motif"/>
    <property type="match status" value="1"/>
</dbReference>
<dbReference type="GO" id="GO:0000455">
    <property type="term" value="P:enzyme-directed rRNA pseudouridine synthesis"/>
    <property type="evidence" value="ECO:0007669"/>
    <property type="project" value="UniProtKB-ARBA"/>
</dbReference>
<dbReference type="Pfam" id="PF00849">
    <property type="entry name" value="PseudoU_synth_2"/>
    <property type="match status" value="1"/>
</dbReference>
<evidence type="ECO:0000313" key="7">
    <source>
        <dbReference type="Proteomes" id="UP000229056"/>
    </source>
</evidence>
<dbReference type="Gene3D" id="3.10.290.10">
    <property type="entry name" value="RNA-binding S4 domain"/>
    <property type="match status" value="1"/>
</dbReference>
<dbReference type="Gene3D" id="3.30.70.1560">
    <property type="entry name" value="Alpha-L RNA-binding motif"/>
    <property type="match status" value="1"/>
</dbReference>
<dbReference type="InterPro" id="IPR050343">
    <property type="entry name" value="RsuA_PseudoU_synthase"/>
</dbReference>
<dbReference type="InterPro" id="IPR020103">
    <property type="entry name" value="PsdUridine_synth_cat_dom_sf"/>
</dbReference>
<evidence type="ECO:0000256" key="3">
    <source>
        <dbReference type="PROSITE-ProRule" id="PRU00182"/>
    </source>
</evidence>
<dbReference type="InterPro" id="IPR006145">
    <property type="entry name" value="PsdUridine_synth_RsuA/RluA"/>
</dbReference>
<dbReference type="PANTHER" id="PTHR47683:SF2">
    <property type="entry name" value="RNA-BINDING S4 DOMAIN-CONTAINING PROTEIN"/>
    <property type="match status" value="1"/>
</dbReference>
<keyword evidence="3" id="KW-0694">RNA-binding</keyword>
<organism evidence="6 7">
    <name type="scientific">Candidatus Buchananbacteria bacterium CG10_big_fil_rev_8_21_14_0_10_33_19</name>
    <dbReference type="NCBI Taxonomy" id="1974525"/>
    <lineage>
        <taxon>Bacteria</taxon>
        <taxon>Candidatus Buchananiibacteriota</taxon>
    </lineage>
</organism>
<proteinExistence type="inferred from homology"/>
<dbReference type="GO" id="GO:0003723">
    <property type="term" value="F:RNA binding"/>
    <property type="evidence" value="ECO:0007669"/>
    <property type="project" value="UniProtKB-KW"/>
</dbReference>
<dbReference type="SMART" id="SM00363">
    <property type="entry name" value="S4"/>
    <property type="match status" value="1"/>
</dbReference>
<protein>
    <recommendedName>
        <fullName evidence="4">Pseudouridine synthase</fullName>
        <ecNumber evidence="4">5.4.99.-</ecNumber>
    </recommendedName>
</protein>
<dbReference type="InterPro" id="IPR018496">
    <property type="entry name" value="PsdUridine_synth_RsuA/RluB_CS"/>
</dbReference>
<dbReference type="CDD" id="cd02870">
    <property type="entry name" value="PseudoU_synth_RsuA_like"/>
    <property type="match status" value="1"/>
</dbReference>
<evidence type="ECO:0000313" key="6">
    <source>
        <dbReference type="EMBL" id="PIS05953.1"/>
    </source>
</evidence>
<dbReference type="Pfam" id="PF01479">
    <property type="entry name" value="S4"/>
    <property type="match status" value="1"/>
</dbReference>
<sequence>MIRLQKFLADAGVASRRKAEELILAGRIKVNGQVVKELGTKVDEVEDKIEYNGNIVSVTVDKVYIALNKPIGYISSATSSQGKSVLDLVDVGYRIYPVGRLDKDSSGLILLTNDGDFTNKLTHAKYGCEKEYEVVIDKSFLDIDKKAFESGMKLAGYKLQPVQITLIKDNLVRLVLKEGINRQIRKMMGKRGYSVISLKRIRIGKLKLANLELGKWKKINNQDV</sequence>
<evidence type="ECO:0000256" key="4">
    <source>
        <dbReference type="RuleBase" id="RU003887"/>
    </source>
</evidence>
<name>A0A2H0W3K4_9BACT</name>
<dbReference type="PROSITE" id="PS50889">
    <property type="entry name" value="S4"/>
    <property type="match status" value="1"/>
</dbReference>
<comment type="caution">
    <text evidence="6">The sequence shown here is derived from an EMBL/GenBank/DDBJ whole genome shotgun (WGS) entry which is preliminary data.</text>
</comment>
<gene>
    <name evidence="6" type="ORF">COT80_04265</name>
</gene>
<comment type="similarity">
    <text evidence="1 4">Belongs to the pseudouridine synthase RsuA family.</text>
</comment>
<dbReference type="Proteomes" id="UP000229056">
    <property type="component" value="Unassembled WGS sequence"/>
</dbReference>
<keyword evidence="2 4" id="KW-0413">Isomerase</keyword>
<dbReference type="AlphaFoldDB" id="A0A2H0W3K4"/>
<dbReference type="InterPro" id="IPR020094">
    <property type="entry name" value="TruA/RsuA/RluB/E/F_N"/>
</dbReference>
<feature type="domain" description="RNA-binding S4" evidence="5">
    <location>
        <begin position="2"/>
        <end position="65"/>
    </location>
</feature>
<dbReference type="PROSITE" id="PS01149">
    <property type="entry name" value="PSI_RSU"/>
    <property type="match status" value="1"/>
</dbReference>
<evidence type="ECO:0000256" key="1">
    <source>
        <dbReference type="ARBA" id="ARBA00008348"/>
    </source>
</evidence>